<dbReference type="InterPro" id="IPR040044">
    <property type="entry name" value="SRR1L"/>
</dbReference>
<comment type="similarity">
    <text evidence="1">Belongs to the SRR1 family.</text>
</comment>
<reference evidence="3" key="1">
    <citation type="submission" date="2022-07" db="EMBL/GenBank/DDBJ databases">
        <title>Phylogenomic reconstructions and comparative analyses of Kickxellomycotina fungi.</title>
        <authorList>
            <person name="Reynolds N.K."/>
            <person name="Stajich J.E."/>
            <person name="Barry K."/>
            <person name="Grigoriev I.V."/>
            <person name="Crous P."/>
            <person name="Smith M.E."/>
        </authorList>
    </citation>
    <scope>NUCLEOTIDE SEQUENCE</scope>
    <source>
        <strain evidence="3">NRRL 3115</strain>
    </source>
</reference>
<accession>A0A9W8L0Q9</accession>
<dbReference type="Pfam" id="PF07985">
    <property type="entry name" value="SRR1"/>
    <property type="match status" value="1"/>
</dbReference>
<dbReference type="GO" id="GO:0005737">
    <property type="term" value="C:cytoplasm"/>
    <property type="evidence" value="ECO:0007669"/>
    <property type="project" value="TreeGrafter"/>
</dbReference>
<evidence type="ECO:0000256" key="1">
    <source>
        <dbReference type="ARBA" id="ARBA00009856"/>
    </source>
</evidence>
<sequence length="188" mass="20976">MLINSEFFSELGKCIGVVQEFAPLEVVCYGIGSLATQISQWQLALILLLNEHIGAPKILAFDPVTTESDILTYTQVGISMIPVNEQAKRKAAIQTLFYMPHCGQVLYENVVSANWSLEQLSRIMLIGNSLQRYLDSQGEVEFAKRSPHINCILPLVLCTEFPNEKLLKLRYGPSRLVPLLAAGREVLL</sequence>
<dbReference type="AlphaFoldDB" id="A0A9W8L0Q9"/>
<dbReference type="InterPro" id="IPR012942">
    <property type="entry name" value="SRR1-like"/>
</dbReference>
<dbReference type="PANTHER" id="PTHR28626">
    <property type="entry name" value="SRR1-LIKE PROTEIN"/>
    <property type="match status" value="1"/>
</dbReference>
<evidence type="ECO:0000313" key="4">
    <source>
        <dbReference type="Proteomes" id="UP001151518"/>
    </source>
</evidence>
<name>A0A9W8L0Q9_9FUNG</name>
<dbReference type="PANTHER" id="PTHR28626:SF3">
    <property type="entry name" value="SRR1-LIKE PROTEIN"/>
    <property type="match status" value="1"/>
</dbReference>
<dbReference type="Proteomes" id="UP001151518">
    <property type="component" value="Unassembled WGS sequence"/>
</dbReference>
<evidence type="ECO:0000259" key="2">
    <source>
        <dbReference type="Pfam" id="PF07985"/>
    </source>
</evidence>
<dbReference type="OrthoDB" id="551431at2759"/>
<comment type="caution">
    <text evidence="3">The sequence shown here is derived from an EMBL/GenBank/DDBJ whole genome shotgun (WGS) entry which is preliminary data.</text>
</comment>
<dbReference type="EMBL" id="JANBTW010000006">
    <property type="protein sequence ID" value="KAJ2680289.1"/>
    <property type="molecule type" value="Genomic_DNA"/>
</dbReference>
<feature type="domain" description="SRR1-like" evidence="2">
    <location>
        <begin position="24"/>
        <end position="159"/>
    </location>
</feature>
<proteinExistence type="inferred from homology"/>
<evidence type="ECO:0000313" key="3">
    <source>
        <dbReference type="EMBL" id="KAJ2680289.1"/>
    </source>
</evidence>
<gene>
    <name evidence="3" type="ORF">GGI25_000882</name>
</gene>
<protein>
    <recommendedName>
        <fullName evidence="2">SRR1-like domain-containing protein</fullName>
    </recommendedName>
</protein>
<dbReference type="GO" id="GO:0005634">
    <property type="term" value="C:nucleus"/>
    <property type="evidence" value="ECO:0007669"/>
    <property type="project" value="TreeGrafter"/>
</dbReference>
<organism evidence="3 4">
    <name type="scientific">Coemansia spiralis</name>
    <dbReference type="NCBI Taxonomy" id="417178"/>
    <lineage>
        <taxon>Eukaryota</taxon>
        <taxon>Fungi</taxon>
        <taxon>Fungi incertae sedis</taxon>
        <taxon>Zoopagomycota</taxon>
        <taxon>Kickxellomycotina</taxon>
        <taxon>Kickxellomycetes</taxon>
        <taxon>Kickxellales</taxon>
        <taxon>Kickxellaceae</taxon>
        <taxon>Coemansia</taxon>
    </lineage>
</organism>